<evidence type="ECO:0000313" key="3">
    <source>
        <dbReference type="EMBL" id="GAX73544.1"/>
    </source>
</evidence>
<comment type="caution">
    <text evidence="3">The sequence shown here is derived from an EMBL/GenBank/DDBJ whole genome shotgun (WGS) entry which is preliminary data.</text>
</comment>
<feature type="compositionally biased region" description="Polar residues" evidence="1">
    <location>
        <begin position="433"/>
        <end position="443"/>
    </location>
</feature>
<evidence type="ECO:0000259" key="2">
    <source>
        <dbReference type="SMART" id="SM01349"/>
    </source>
</evidence>
<dbReference type="EMBL" id="BEGY01000004">
    <property type="protein sequence ID" value="GAX73544.1"/>
    <property type="molecule type" value="Genomic_DNA"/>
</dbReference>
<accession>A0A250WRS4</accession>
<reference evidence="3 4" key="1">
    <citation type="submission" date="2017-08" db="EMBL/GenBank/DDBJ databases">
        <title>Acidophilic green algal genome provides insights into adaptation to an acidic environment.</title>
        <authorList>
            <person name="Hirooka S."/>
            <person name="Hirose Y."/>
            <person name="Kanesaki Y."/>
            <person name="Higuchi S."/>
            <person name="Fujiwara T."/>
            <person name="Onuma R."/>
            <person name="Era A."/>
            <person name="Ohbayashi R."/>
            <person name="Uzuka A."/>
            <person name="Nozaki H."/>
            <person name="Yoshikawa H."/>
            <person name="Miyagishima S.Y."/>
        </authorList>
    </citation>
    <scope>NUCLEOTIDE SEQUENCE [LARGE SCALE GENOMIC DNA]</scope>
    <source>
        <strain evidence="3 4">NIES-2499</strain>
    </source>
</reference>
<feature type="region of interest" description="Disordered" evidence="1">
    <location>
        <begin position="693"/>
        <end position="730"/>
    </location>
</feature>
<proteinExistence type="predicted"/>
<feature type="region of interest" description="Disordered" evidence="1">
    <location>
        <begin position="469"/>
        <end position="571"/>
    </location>
</feature>
<feature type="region of interest" description="Disordered" evidence="1">
    <location>
        <begin position="866"/>
        <end position="966"/>
    </location>
</feature>
<feature type="compositionally biased region" description="Polar residues" evidence="1">
    <location>
        <begin position="469"/>
        <end position="478"/>
    </location>
</feature>
<feature type="region of interest" description="Disordered" evidence="1">
    <location>
        <begin position="1332"/>
        <end position="1432"/>
    </location>
</feature>
<evidence type="ECO:0000313" key="4">
    <source>
        <dbReference type="Proteomes" id="UP000232323"/>
    </source>
</evidence>
<keyword evidence="4" id="KW-1185">Reference proteome</keyword>
<feature type="domain" description="TOG" evidence="2">
    <location>
        <begin position="1027"/>
        <end position="1278"/>
    </location>
</feature>
<dbReference type="SMART" id="SM01349">
    <property type="entry name" value="TOG"/>
    <property type="match status" value="3"/>
</dbReference>
<dbReference type="Gene3D" id="1.25.10.10">
    <property type="entry name" value="Leucine-rich Repeat Variant"/>
    <property type="match status" value="3"/>
</dbReference>
<feature type="region of interest" description="Disordered" evidence="1">
    <location>
        <begin position="593"/>
        <end position="655"/>
    </location>
</feature>
<dbReference type="GO" id="GO:0000226">
    <property type="term" value="P:microtubule cytoskeleton organization"/>
    <property type="evidence" value="ECO:0007669"/>
    <property type="project" value="TreeGrafter"/>
</dbReference>
<feature type="compositionally biased region" description="Polar residues" evidence="1">
    <location>
        <begin position="245"/>
        <end position="263"/>
    </location>
</feature>
<feature type="compositionally biased region" description="Gly residues" evidence="1">
    <location>
        <begin position="1407"/>
        <end position="1419"/>
    </location>
</feature>
<dbReference type="InterPro" id="IPR024395">
    <property type="entry name" value="CLASP_N_dom"/>
</dbReference>
<feature type="domain" description="TOG" evidence="2">
    <location>
        <begin position="1"/>
        <end position="228"/>
    </location>
</feature>
<feature type="compositionally biased region" description="Low complexity" evidence="1">
    <location>
        <begin position="943"/>
        <end position="957"/>
    </location>
</feature>
<feature type="region of interest" description="Disordered" evidence="1">
    <location>
        <begin position="747"/>
        <end position="846"/>
    </location>
</feature>
<dbReference type="GO" id="GO:0008017">
    <property type="term" value="F:microtubule binding"/>
    <property type="evidence" value="ECO:0007669"/>
    <property type="project" value="TreeGrafter"/>
</dbReference>
<dbReference type="Pfam" id="PF12348">
    <property type="entry name" value="CLASP_N"/>
    <property type="match status" value="1"/>
</dbReference>
<feature type="region of interest" description="Disordered" evidence="1">
    <location>
        <begin position="289"/>
        <end position="328"/>
    </location>
</feature>
<feature type="compositionally biased region" description="Low complexity" evidence="1">
    <location>
        <begin position="1420"/>
        <end position="1430"/>
    </location>
</feature>
<feature type="compositionally biased region" description="Polar residues" evidence="1">
    <location>
        <begin position="748"/>
        <end position="760"/>
    </location>
</feature>
<feature type="compositionally biased region" description="Low complexity" evidence="1">
    <location>
        <begin position="527"/>
        <end position="540"/>
    </location>
</feature>
<feature type="domain" description="TOG" evidence="2">
    <location>
        <begin position="1425"/>
        <end position="1656"/>
    </location>
</feature>
<name>A0A250WRS4_9CHLO</name>
<dbReference type="OrthoDB" id="63891at2759"/>
<feature type="region of interest" description="Disordered" evidence="1">
    <location>
        <begin position="231"/>
        <end position="276"/>
    </location>
</feature>
<feature type="compositionally biased region" description="Polar residues" evidence="1">
    <location>
        <begin position="542"/>
        <end position="556"/>
    </location>
</feature>
<dbReference type="InterPro" id="IPR034085">
    <property type="entry name" value="TOG"/>
</dbReference>
<feature type="compositionally biased region" description="Polar residues" evidence="1">
    <location>
        <begin position="626"/>
        <end position="636"/>
    </location>
</feature>
<dbReference type="Proteomes" id="UP000232323">
    <property type="component" value="Unassembled WGS sequence"/>
</dbReference>
<dbReference type="Pfam" id="PF21040">
    <property type="entry name" value="CEP104-like_TOG"/>
    <property type="match status" value="1"/>
</dbReference>
<sequence>MELGFVPKSIVDDLQDIGNWKSRATAIDRLHAALRDVEDKSELLSELPQFVKFLMTLVADPNFKIAVSSLLILGDLISKVGRDIGPHMKYIMPNLVDKFSDTKSMVRAANAKIIRRMMTLTSHQEVLDLLATNMQHPNALVREEIINTCTTVILQPENSQMDPKPVLRLLCTALIDNKDRVRAAGLEGLAVLNHSLGPQRFQQVLKGTTLKEAMKQQVMQRLLNPALPSIRTDGLLEPADGEVPGTSSSSNREGHHASTSTASPDERHQVQQGGPGVSVSRRVAAGKLPWEAPSPPLHSNRAADSSSQSSSGGVGSGGRDPVRTSINSNSGQIMSFAHYASRLVSAQRPTAPNSSNGLTMSRMDVDSLSLLAAAAAATRTSAPEPMSVRNGGVAYIADPTFGEDASAAAASGSRMRSHSNSRRSAAQPVAGTASVQSSTSNSGAMHWAGRAEEKPLHHGAGLRPLQARTNWQQQQHPATGSEGIGDSQSTTNSSAAASPAPHEPAVDSPELPHFRGGGGRHRLNHVLNNNGNSGIGSLDNTPVASPSYQPSNSHFSPSAAGSRGHRSHRNSVKDSIVNRSLDMVSSSLHGSSHLLDVNSHNPVSSTSLPFHKQPTSSLPGYADDATGSSGKYSHLQSGRGATDIPNSQSVKGNGGSYGSSWNTYDKPLKQNIGLAVLGGSEAVGGGSSYLQQHLQQQHHHHHSILSSKVQLASTASPSASTEQRQRQQVPGVPLWIQPLVQDADLSRQETYSPSKGQLLQNLKKRQNEKRAASAQLPERPTLADELDFNSPSSSFGAAAGREVAKSHKFMDMMPPGNLHDSSSSRVKRSPPSHAQRSSGAGKYQQEDASLEYAVPAAVVASASGAGRSFGGRMLKTSTSVTKRGGNDEEGGYLASPSVSEPLPANRTHRQPRAPTEPKGSSSSRRASSEMPTFMEAPEAVNGSSSSSSLAAQRQSSLPQPGATGGMGIGASGLTTLAVPQIRTQAAALVADGPLSADAYSASFCSTPPSPSFFDKSANKLDELVYADLTAVTDPEKALRSSLSTLNTANNADRKELDWQAQHEALNDLRRLVKFNPDLVKSSLHEIVVMSVPSADALRSFTVKNTLTLYQEMFNKLGKALDRELDEIVPMLLKKAGEVSNAGRENFLTSEADRTLSEMTRSVSETRAISSLLTCANHKSQHVRVRVASHLDSIVECPGTRAALLTNWTCLERLFKTVAGFLNEGAQETRTYGKRLIWNLKQLIGNTSDFDRLISLLHPEPLKKKVQDVLESMNGPPPPPSRAAPGSKFLSSRQNVIGGPNSPSALLSRFSAGAAHGAVEGGTSAVAVGSSVLRPDDGQQQRGGLRGGASQSAPVGAHSYGGTAAAGGAGSSVPAARATPERRRAGAPGMPPHGGGGSGSDRSLASGAPGGGLPRGGGGSFNSSSSMMPSSATLEDVTKAVQLLSAKDFRERMEGLKVIQSMAPALATAAEGQLVQLLDNMTPRLGDGNSKVSIQALETLGCLFESLRERSSTGLNTLLPAMAASLGSTNEKIRNAASQAAEKLVASVEPALLVQNLSHCVSHGGVRGKLLLVDKLESVIDAVYPTKPQLVVRYALPAAVAIANDTKGGAEVRAAANQLLGALSRNMGRALVDHVSTLPASLQQRVLDAIAASNTSN</sequence>
<dbReference type="PANTHER" id="PTHR21567:SF87">
    <property type="entry name" value="CRESCERIN-LIKE PROTEIN CHE-12"/>
    <property type="match status" value="1"/>
</dbReference>
<feature type="compositionally biased region" description="Low complexity" evidence="1">
    <location>
        <begin position="1339"/>
        <end position="1362"/>
    </location>
</feature>
<dbReference type="STRING" id="1157962.A0A250WRS4"/>
<dbReference type="GO" id="GO:0005881">
    <property type="term" value="C:cytoplasmic microtubule"/>
    <property type="evidence" value="ECO:0007669"/>
    <property type="project" value="TreeGrafter"/>
</dbReference>
<dbReference type="InterPro" id="IPR011989">
    <property type="entry name" value="ARM-like"/>
</dbReference>
<protein>
    <recommendedName>
        <fullName evidence="2">TOG domain-containing protein</fullName>
    </recommendedName>
</protein>
<feature type="compositionally biased region" description="Polar residues" evidence="1">
    <location>
        <begin position="708"/>
        <end position="728"/>
    </location>
</feature>
<feature type="region of interest" description="Disordered" evidence="1">
    <location>
        <begin position="407"/>
        <end position="445"/>
    </location>
</feature>
<gene>
    <name evidence="3" type="ORF">CEUSTIGMA_g995.t1</name>
</gene>
<dbReference type="PANTHER" id="PTHR21567">
    <property type="entry name" value="CLASP"/>
    <property type="match status" value="1"/>
</dbReference>
<dbReference type="SUPFAM" id="SSF48371">
    <property type="entry name" value="ARM repeat"/>
    <property type="match status" value="2"/>
</dbReference>
<evidence type="ECO:0000256" key="1">
    <source>
        <dbReference type="SAM" id="MobiDB-lite"/>
    </source>
</evidence>
<organism evidence="3 4">
    <name type="scientific">Chlamydomonas eustigma</name>
    <dbReference type="NCBI Taxonomy" id="1157962"/>
    <lineage>
        <taxon>Eukaryota</taxon>
        <taxon>Viridiplantae</taxon>
        <taxon>Chlorophyta</taxon>
        <taxon>core chlorophytes</taxon>
        <taxon>Chlorophyceae</taxon>
        <taxon>CS clade</taxon>
        <taxon>Chlamydomonadales</taxon>
        <taxon>Chlamydomonadaceae</taxon>
        <taxon>Chlamydomonas</taxon>
    </lineage>
</organism>
<dbReference type="InterPro" id="IPR016024">
    <property type="entry name" value="ARM-type_fold"/>
</dbReference>
<feature type="compositionally biased region" description="Polar residues" evidence="1">
    <location>
        <begin position="598"/>
        <end position="618"/>
    </location>
</feature>